<evidence type="ECO:0000256" key="5">
    <source>
        <dbReference type="ARBA" id="ARBA00023136"/>
    </source>
</evidence>
<sequence>MIRNYLKVALRNILRQKFFAVINISGLAIGISCCLLILAYVSEEFSYDNFHPEKENIYRIALDRKFPDNAFVYARTPMPMGTTLATDVPTVTSFTRIYAAFNSLTFVDEDRQFDERNVMAVDSTFFDFFAVEFVAGDKNTALDMPNSLVVTEDMARKYFGDEPAVGKQLTIQNVGEVMVRGVVKPMPVNSHFHFDFLFSLSTIPSLYQNNFWGSYNTHTYIKLEPGTSVESIEASIRQIVKTYMEPQVQNILGISWAQYEEAGNDHRYFLQPLESIHLNSNLQWEIEPNGNKTVVHLFLAISIFILLIACINFINLTTARAANRAREVGMRKVLGALKNQLIGQFLVESIIMCLLATVLATGMASLLLPFFNQLAGKSFSIEGLLSTEVCLGLAAFSMALGILAGLYPAFVLSAFKPVVVLKGKASMGARNSWLRNTLVILQFGISIILVIGTLIIYQQINYMVNKPLGFDRDQLVIVERAGMMGQEIETFKNILLDNPNISSAAGVNTFPGRQVNGGTFMDVQGSASDRYLIPNLRGDYDLIETMGLEVIDGRAFDRNIVTDTTAIIINEAAVRTFGWSDPIGKQLQPINGPIYNVIGVVKDFHFESLHQNIGPLALMASDLRNGAGLMVLKMGNENVASTMATIEQAWSNFVPQRPLQLTFVDQEFGALYEAERRSGRLFSSFAVLAIVIACLGAFGLAAFLATQRRKEIGIRKVLGASVSSIVRLLSMEFVKLILLANLLAWPLAYYLMQQWLSSFAYAVGVNLWYFGIATIVSILIALLTISFHSIRAALMNPSHTLHTE</sequence>
<feature type="domain" description="MacB-like periplasmic core" evidence="8">
    <location>
        <begin position="444"/>
        <end position="622"/>
    </location>
</feature>
<evidence type="ECO:0000256" key="2">
    <source>
        <dbReference type="ARBA" id="ARBA00022475"/>
    </source>
</evidence>
<keyword evidence="2" id="KW-1003">Cell membrane</keyword>
<gene>
    <name evidence="9" type="ORF">GCM10011340_22980</name>
</gene>
<dbReference type="Pfam" id="PF02687">
    <property type="entry name" value="FtsX"/>
    <property type="match status" value="2"/>
</dbReference>
<dbReference type="InterPro" id="IPR050250">
    <property type="entry name" value="Macrolide_Exporter_MacB"/>
</dbReference>
<evidence type="ECO:0000256" key="6">
    <source>
        <dbReference type="SAM" id="Phobius"/>
    </source>
</evidence>
<feature type="transmembrane region" description="Helical" evidence="6">
    <location>
        <begin position="391"/>
        <end position="415"/>
    </location>
</feature>
<feature type="transmembrane region" description="Helical" evidence="6">
    <location>
        <begin position="725"/>
        <end position="747"/>
    </location>
</feature>
<feature type="transmembrane region" description="Helical" evidence="6">
    <location>
        <begin position="436"/>
        <end position="457"/>
    </location>
</feature>
<dbReference type="RefSeq" id="WP_189630401.1">
    <property type="nucleotide sequence ID" value="NZ_BNAG01000003.1"/>
</dbReference>
<name>A0ABQ3I5Z3_9BACT</name>
<keyword evidence="3 6" id="KW-0812">Transmembrane</keyword>
<dbReference type="InterPro" id="IPR025857">
    <property type="entry name" value="MacB_PCD"/>
</dbReference>
<evidence type="ECO:0000256" key="4">
    <source>
        <dbReference type="ARBA" id="ARBA00022989"/>
    </source>
</evidence>
<reference evidence="10" key="1">
    <citation type="journal article" date="2019" name="Int. J. Syst. Evol. Microbiol.">
        <title>The Global Catalogue of Microorganisms (GCM) 10K type strain sequencing project: providing services to taxonomists for standard genome sequencing and annotation.</title>
        <authorList>
            <consortium name="The Broad Institute Genomics Platform"/>
            <consortium name="The Broad Institute Genome Sequencing Center for Infectious Disease"/>
            <person name="Wu L."/>
            <person name="Ma J."/>
        </authorList>
    </citation>
    <scope>NUCLEOTIDE SEQUENCE [LARGE SCALE GENOMIC DNA]</scope>
    <source>
        <strain evidence="10">CGMCC 1.15111</strain>
    </source>
</reference>
<dbReference type="InterPro" id="IPR003838">
    <property type="entry name" value="ABC3_permease_C"/>
</dbReference>
<accession>A0ABQ3I5Z3</accession>
<feature type="domain" description="MacB-like periplasmic core" evidence="8">
    <location>
        <begin position="21"/>
        <end position="239"/>
    </location>
</feature>
<protein>
    <submittedName>
        <fullName evidence="9">ABC transporter permease</fullName>
    </submittedName>
</protein>
<dbReference type="Pfam" id="PF12704">
    <property type="entry name" value="MacB_PCD"/>
    <property type="match status" value="2"/>
</dbReference>
<dbReference type="Proteomes" id="UP000658258">
    <property type="component" value="Unassembled WGS sequence"/>
</dbReference>
<evidence type="ECO:0000256" key="1">
    <source>
        <dbReference type="ARBA" id="ARBA00004651"/>
    </source>
</evidence>
<evidence type="ECO:0000259" key="8">
    <source>
        <dbReference type="Pfam" id="PF12704"/>
    </source>
</evidence>
<dbReference type="PANTHER" id="PTHR30572:SF18">
    <property type="entry name" value="ABC-TYPE MACROLIDE FAMILY EXPORT SYSTEM PERMEASE COMPONENT 2"/>
    <property type="match status" value="1"/>
</dbReference>
<feature type="transmembrane region" description="Helical" evidence="6">
    <location>
        <begin position="294"/>
        <end position="316"/>
    </location>
</feature>
<keyword evidence="10" id="KW-1185">Reference proteome</keyword>
<dbReference type="PANTHER" id="PTHR30572">
    <property type="entry name" value="MEMBRANE COMPONENT OF TRANSPORTER-RELATED"/>
    <property type="match status" value="1"/>
</dbReference>
<proteinExistence type="predicted"/>
<evidence type="ECO:0000313" key="10">
    <source>
        <dbReference type="Proteomes" id="UP000658258"/>
    </source>
</evidence>
<comment type="caution">
    <text evidence="9">The sequence shown here is derived from an EMBL/GenBank/DDBJ whole genome shotgun (WGS) entry which is preliminary data.</text>
</comment>
<evidence type="ECO:0000313" key="9">
    <source>
        <dbReference type="EMBL" id="GHE66945.1"/>
    </source>
</evidence>
<organism evidence="9 10">
    <name type="scientific">Roseivirga thermotolerans</name>
    <dbReference type="NCBI Taxonomy" id="1758176"/>
    <lineage>
        <taxon>Bacteria</taxon>
        <taxon>Pseudomonadati</taxon>
        <taxon>Bacteroidota</taxon>
        <taxon>Cytophagia</taxon>
        <taxon>Cytophagales</taxon>
        <taxon>Roseivirgaceae</taxon>
        <taxon>Roseivirga</taxon>
    </lineage>
</organism>
<feature type="transmembrane region" description="Helical" evidence="6">
    <location>
        <begin position="20"/>
        <end position="41"/>
    </location>
</feature>
<evidence type="ECO:0000259" key="7">
    <source>
        <dbReference type="Pfam" id="PF02687"/>
    </source>
</evidence>
<evidence type="ECO:0000256" key="3">
    <source>
        <dbReference type="ARBA" id="ARBA00022692"/>
    </source>
</evidence>
<keyword evidence="5 6" id="KW-0472">Membrane</keyword>
<dbReference type="PROSITE" id="PS51257">
    <property type="entry name" value="PROKAR_LIPOPROTEIN"/>
    <property type="match status" value="1"/>
</dbReference>
<feature type="transmembrane region" description="Helical" evidence="6">
    <location>
        <begin position="767"/>
        <end position="787"/>
    </location>
</feature>
<feature type="transmembrane region" description="Helical" evidence="6">
    <location>
        <begin position="345"/>
        <end position="371"/>
    </location>
</feature>
<feature type="domain" description="ABC3 transporter permease C-terminal" evidence="7">
    <location>
        <begin position="300"/>
        <end position="413"/>
    </location>
</feature>
<feature type="domain" description="ABC3 transporter permease C-terminal" evidence="7">
    <location>
        <begin position="684"/>
        <end position="796"/>
    </location>
</feature>
<keyword evidence="4 6" id="KW-1133">Transmembrane helix</keyword>
<comment type="subcellular location">
    <subcellularLocation>
        <location evidence="1">Cell membrane</location>
        <topology evidence="1">Multi-pass membrane protein</topology>
    </subcellularLocation>
</comment>
<dbReference type="EMBL" id="BNAG01000003">
    <property type="protein sequence ID" value="GHE66945.1"/>
    <property type="molecule type" value="Genomic_DNA"/>
</dbReference>
<feature type="transmembrane region" description="Helical" evidence="6">
    <location>
        <begin position="681"/>
        <end position="704"/>
    </location>
</feature>